<accession>G4YEZ6</accession>
<dbReference type="GeneID" id="20650774"/>
<keyword evidence="2" id="KW-1185">Reference proteome</keyword>
<dbReference type="RefSeq" id="XP_009514635.1">
    <property type="nucleotide sequence ID" value="XM_009516340.1"/>
</dbReference>
<protein>
    <submittedName>
        <fullName evidence="1">Uncharacterized protein</fullName>
    </submittedName>
</protein>
<dbReference type="KEGG" id="psoj:PHYSODRAFT_381906"/>
<dbReference type="Proteomes" id="UP000002640">
    <property type="component" value="Unassembled WGS sequence"/>
</dbReference>
<dbReference type="AlphaFoldDB" id="G4YEZ6"/>
<organism evidence="1 2">
    <name type="scientific">Phytophthora sojae (strain P6497)</name>
    <name type="common">Soybean stem and root rot agent</name>
    <name type="synonym">Phytophthora megasperma f. sp. glycines</name>
    <dbReference type="NCBI Taxonomy" id="1094619"/>
    <lineage>
        <taxon>Eukaryota</taxon>
        <taxon>Sar</taxon>
        <taxon>Stramenopiles</taxon>
        <taxon>Oomycota</taxon>
        <taxon>Peronosporomycetes</taxon>
        <taxon>Peronosporales</taxon>
        <taxon>Peronosporaceae</taxon>
        <taxon>Phytophthora</taxon>
    </lineage>
</organism>
<name>G4YEZ6_PHYSP</name>
<sequence>IQDISQSASAVSAFVSPELWGTEVTLRMMAKLLQQPIFLIIVPYGLEAAPSYQVYEPEQTVKGGYQLDSADEHYFASSKLDEWLSRLQ</sequence>
<feature type="non-terminal residue" evidence="1">
    <location>
        <position position="1"/>
    </location>
</feature>
<reference evidence="1 2" key="1">
    <citation type="journal article" date="2006" name="Science">
        <title>Phytophthora genome sequences uncover evolutionary origins and mechanisms of pathogenesis.</title>
        <authorList>
            <person name="Tyler B.M."/>
            <person name="Tripathy S."/>
            <person name="Zhang X."/>
            <person name="Dehal P."/>
            <person name="Jiang R.H."/>
            <person name="Aerts A."/>
            <person name="Arredondo F.D."/>
            <person name="Baxter L."/>
            <person name="Bensasson D."/>
            <person name="Beynon J.L."/>
            <person name="Chapman J."/>
            <person name="Damasceno C.M."/>
            <person name="Dorrance A.E."/>
            <person name="Dou D."/>
            <person name="Dickerman A.W."/>
            <person name="Dubchak I.L."/>
            <person name="Garbelotto M."/>
            <person name="Gijzen M."/>
            <person name="Gordon S.G."/>
            <person name="Govers F."/>
            <person name="Grunwald N.J."/>
            <person name="Huang W."/>
            <person name="Ivors K.L."/>
            <person name="Jones R.W."/>
            <person name="Kamoun S."/>
            <person name="Krampis K."/>
            <person name="Lamour K.H."/>
            <person name="Lee M.K."/>
            <person name="McDonald W.H."/>
            <person name="Medina M."/>
            <person name="Meijer H.J."/>
            <person name="Nordberg E.K."/>
            <person name="Maclean D.J."/>
            <person name="Ospina-Giraldo M.D."/>
            <person name="Morris P.F."/>
            <person name="Phuntumart V."/>
            <person name="Putnam N.H."/>
            <person name="Rash S."/>
            <person name="Rose J.K."/>
            <person name="Sakihama Y."/>
            <person name="Salamov A.A."/>
            <person name="Savidor A."/>
            <person name="Scheuring C.F."/>
            <person name="Smith B.M."/>
            <person name="Sobral B.W."/>
            <person name="Terry A."/>
            <person name="Torto-Alalibo T.A."/>
            <person name="Win J."/>
            <person name="Xu Z."/>
            <person name="Zhang H."/>
            <person name="Grigoriev I.V."/>
            <person name="Rokhsar D.S."/>
            <person name="Boore J.L."/>
        </authorList>
    </citation>
    <scope>NUCLEOTIDE SEQUENCE [LARGE SCALE GENOMIC DNA]</scope>
    <source>
        <strain evidence="1 2">P6497</strain>
    </source>
</reference>
<dbReference type="InParanoid" id="G4YEZ6"/>
<feature type="non-terminal residue" evidence="1">
    <location>
        <position position="88"/>
    </location>
</feature>
<proteinExistence type="predicted"/>
<evidence type="ECO:0000313" key="2">
    <source>
        <dbReference type="Proteomes" id="UP000002640"/>
    </source>
</evidence>
<gene>
    <name evidence="1" type="ORF">PHYSODRAFT_381906</name>
</gene>
<evidence type="ECO:0000313" key="1">
    <source>
        <dbReference type="EMBL" id="EGZ27360.1"/>
    </source>
</evidence>
<dbReference type="EMBL" id="JH159151">
    <property type="protein sequence ID" value="EGZ27360.1"/>
    <property type="molecule type" value="Genomic_DNA"/>
</dbReference>